<proteinExistence type="predicted"/>
<protein>
    <submittedName>
        <fullName evidence="1">Uncharacterized protein</fullName>
    </submittedName>
</protein>
<dbReference type="AlphaFoldDB" id="A0A0E9WBC4"/>
<name>A0A0E9WBC4_ANGAN</name>
<reference evidence="1" key="2">
    <citation type="journal article" date="2015" name="Fish Shellfish Immunol.">
        <title>Early steps in the European eel (Anguilla anguilla)-Vibrio vulnificus interaction in the gills: Role of the RtxA13 toxin.</title>
        <authorList>
            <person name="Callol A."/>
            <person name="Pajuelo D."/>
            <person name="Ebbesson L."/>
            <person name="Teles M."/>
            <person name="MacKenzie S."/>
            <person name="Amaro C."/>
        </authorList>
    </citation>
    <scope>NUCLEOTIDE SEQUENCE</scope>
</reference>
<reference evidence="1" key="1">
    <citation type="submission" date="2014-11" db="EMBL/GenBank/DDBJ databases">
        <authorList>
            <person name="Amaro Gonzalez C."/>
        </authorList>
    </citation>
    <scope>NUCLEOTIDE SEQUENCE</scope>
</reference>
<accession>A0A0E9WBC4</accession>
<dbReference type="EMBL" id="GBXM01020915">
    <property type="protein sequence ID" value="JAH87662.1"/>
    <property type="molecule type" value="Transcribed_RNA"/>
</dbReference>
<evidence type="ECO:0000313" key="1">
    <source>
        <dbReference type="EMBL" id="JAH87662.1"/>
    </source>
</evidence>
<sequence>MIFVHDNVKRFFLKDESQLTVQSSGMLSQLAFDNWECYYCRGSSSWGVCTYCRHSPCGLLC</sequence>
<organism evidence="1">
    <name type="scientific">Anguilla anguilla</name>
    <name type="common">European freshwater eel</name>
    <name type="synonym">Muraena anguilla</name>
    <dbReference type="NCBI Taxonomy" id="7936"/>
    <lineage>
        <taxon>Eukaryota</taxon>
        <taxon>Metazoa</taxon>
        <taxon>Chordata</taxon>
        <taxon>Craniata</taxon>
        <taxon>Vertebrata</taxon>
        <taxon>Euteleostomi</taxon>
        <taxon>Actinopterygii</taxon>
        <taxon>Neopterygii</taxon>
        <taxon>Teleostei</taxon>
        <taxon>Anguilliformes</taxon>
        <taxon>Anguillidae</taxon>
        <taxon>Anguilla</taxon>
    </lineage>
</organism>